<gene>
    <name evidence="2" type="ORF">SAMN05216190_10556</name>
</gene>
<feature type="domain" description="Shedu protein SduA C-terminal" evidence="1">
    <location>
        <begin position="226"/>
        <end position="381"/>
    </location>
</feature>
<reference evidence="3" key="1">
    <citation type="submission" date="2016-10" db="EMBL/GenBank/DDBJ databases">
        <authorList>
            <person name="Varghese N."/>
            <person name="Submissions S."/>
        </authorList>
    </citation>
    <scope>NUCLEOTIDE SEQUENCE [LARGE SCALE GENOMIC DNA]</scope>
    <source>
        <strain evidence="3">DSM 17834</strain>
    </source>
</reference>
<name>A0A1I5MPM3_9PSED</name>
<dbReference type="Proteomes" id="UP000198784">
    <property type="component" value="Unassembled WGS sequence"/>
</dbReference>
<dbReference type="AlphaFoldDB" id="A0A1I5MPM3"/>
<dbReference type="OrthoDB" id="7053908at2"/>
<evidence type="ECO:0000313" key="3">
    <source>
        <dbReference type="Proteomes" id="UP000198784"/>
    </source>
</evidence>
<proteinExistence type="predicted"/>
<keyword evidence="3" id="KW-1185">Reference proteome</keyword>
<evidence type="ECO:0000313" key="2">
    <source>
        <dbReference type="EMBL" id="SFP11509.1"/>
    </source>
</evidence>
<dbReference type="EMBL" id="FOWX01000005">
    <property type="protein sequence ID" value="SFP11509.1"/>
    <property type="molecule type" value="Genomic_DNA"/>
</dbReference>
<dbReference type="RefSeq" id="WP_090498461.1">
    <property type="nucleotide sequence ID" value="NZ_FOWX01000005.1"/>
</dbReference>
<dbReference type="InterPro" id="IPR025359">
    <property type="entry name" value="SduA_C"/>
</dbReference>
<organism evidence="2 3">
    <name type="scientific">Pseudomonas borbori</name>
    <dbReference type="NCBI Taxonomy" id="289003"/>
    <lineage>
        <taxon>Bacteria</taxon>
        <taxon>Pseudomonadati</taxon>
        <taxon>Pseudomonadota</taxon>
        <taxon>Gammaproteobacteria</taxon>
        <taxon>Pseudomonadales</taxon>
        <taxon>Pseudomonadaceae</taxon>
        <taxon>Pseudomonas</taxon>
    </lineage>
</organism>
<dbReference type="Pfam" id="PF14082">
    <property type="entry name" value="SduA_C"/>
    <property type="match status" value="1"/>
</dbReference>
<evidence type="ECO:0000259" key="1">
    <source>
        <dbReference type="Pfam" id="PF14082"/>
    </source>
</evidence>
<protein>
    <recommendedName>
        <fullName evidence="1">Shedu protein SduA C-terminal domain-containing protein</fullName>
    </recommendedName>
</protein>
<accession>A0A1I5MPM3</accession>
<sequence>MVFEKFVSEVKNIWHRYLKYISDMDAKGNLDSKGGSVLYPNILLVTNCSGFYIAELVGAVREYQGLTLKRHKEKSIYRYLNQFDDSEPDPCMHLDGAGAGFRFLCLAQEADFKAVSERFPSIELYGSKLNRIGGKGSVFSFGENFESCSIENCVLVNRLDNLYRCKNILSAYIFKSKITKEKLTGFFNEVLGKNEVKGVHTTQGDSEERVFVAGQLQNMYLLPGLHETTIGEFLNRHPEIIKKAFKTDHFEYEPYLEWIEHDGTCDDVAINPDLLIKREDGFYDIYDLKTAALAKKNITKGGRKRRRFIDYVEEGVAQLANYKEYFVYPKNADHARNKYGIRIKEPKLVLVVGSWENSSLEEVNQARRRYPGIEIIDYDTFCHLFIGAS</sequence>